<sequence length="549" mass="63067">MLKFIFKRRLFVSVSPFGTACGYHSRPHYEDIRNIAKKNAATTYRKDSDDHTSFDLWLGQLADEGCLVFLGQLNLYRAAADRFAKRFLSQAQYVSKVGAVRLDGESVYLKEGEEEESKREAIPRKSSLYIPFENLRNGYTIACGNTWKHQRRPRVVCGDHELSAATTRLRVKTDEGMGGWMIYYAQMVNATAFCLDATYNVVRNREVIMYSLVVAHRNTGQGYPVAYMLTNDHTVGPLVQWLGFLKSNAGMNPSQITIDCSIPEVNAIKATFSGVVIRFCAFHVVQAMKRQVERVVFLSGAPPSAQSSYRDQIICDLRGLVGETDLAQFEESYNKIKADYSDQENLLAYLERNWMTAEKLEMWSDAHRNVDNANMRTNNFIESWHNQLKTFLGHRPNRRLDRLLYILITDVAFYHRSQFERISRMIGKMGPIHHENSMREYRADKVPTEDLNRRIVQQNDGHYTVQSAGNGDIVYQVSIIDDLIHTCTCQDYQRRIQPCKHLYMDERLLERTIKVFLPSDLDIPINAHVSDTSVDSSDEEDLGNDDEIE</sequence>
<dbReference type="Pfam" id="PF04434">
    <property type="entry name" value="SWIM"/>
    <property type="match status" value="1"/>
</dbReference>
<dbReference type="EMBL" id="LT551975">
    <property type="protein sequence ID" value="SAL97852.1"/>
    <property type="molecule type" value="Genomic_DNA"/>
</dbReference>
<dbReference type="InterPro" id="IPR007527">
    <property type="entry name" value="Znf_SWIM"/>
</dbReference>
<evidence type="ECO:0000313" key="4">
    <source>
        <dbReference type="EMBL" id="SAL97852.1"/>
    </source>
</evidence>
<dbReference type="PANTHER" id="PTHR33977:SF1">
    <property type="entry name" value="ZINC ION BINDING PROTEIN"/>
    <property type="match status" value="1"/>
</dbReference>
<dbReference type="OMA" id="SICKWHI"/>
<dbReference type="InParanoid" id="A0A163J9B2"/>
<dbReference type="AlphaFoldDB" id="A0A163J9B2"/>
<gene>
    <name evidence="4" type="primary">ABSGL_03371.1 scaffold 4465</name>
</gene>
<dbReference type="OrthoDB" id="2430203at2759"/>
<keyword evidence="1" id="KW-0862">Zinc</keyword>
<keyword evidence="5" id="KW-1185">Reference proteome</keyword>
<evidence type="ECO:0000256" key="2">
    <source>
        <dbReference type="SAM" id="Coils"/>
    </source>
</evidence>
<feature type="domain" description="SWIM-type" evidence="3">
    <location>
        <begin position="475"/>
        <end position="510"/>
    </location>
</feature>
<keyword evidence="2" id="KW-0175">Coiled coil</keyword>
<dbReference type="GO" id="GO:0008270">
    <property type="term" value="F:zinc ion binding"/>
    <property type="evidence" value="ECO:0007669"/>
    <property type="project" value="UniProtKB-KW"/>
</dbReference>
<evidence type="ECO:0000256" key="1">
    <source>
        <dbReference type="PROSITE-ProRule" id="PRU00325"/>
    </source>
</evidence>
<dbReference type="PANTHER" id="PTHR33977">
    <property type="entry name" value="ZINC ION BINDING PROTEIN"/>
    <property type="match status" value="1"/>
</dbReference>
<dbReference type="PROSITE" id="PS50966">
    <property type="entry name" value="ZF_SWIM"/>
    <property type="match status" value="1"/>
</dbReference>
<organism evidence="4">
    <name type="scientific">Absidia glauca</name>
    <name type="common">Pin mould</name>
    <dbReference type="NCBI Taxonomy" id="4829"/>
    <lineage>
        <taxon>Eukaryota</taxon>
        <taxon>Fungi</taxon>
        <taxon>Fungi incertae sedis</taxon>
        <taxon>Mucoromycota</taxon>
        <taxon>Mucoromycotina</taxon>
        <taxon>Mucoromycetes</taxon>
        <taxon>Mucorales</taxon>
        <taxon>Cunninghamellaceae</taxon>
        <taxon>Absidia</taxon>
    </lineage>
</organism>
<feature type="coiled-coil region" evidence="2">
    <location>
        <begin position="326"/>
        <end position="353"/>
    </location>
</feature>
<proteinExistence type="predicted"/>
<evidence type="ECO:0000259" key="3">
    <source>
        <dbReference type="PROSITE" id="PS50966"/>
    </source>
</evidence>
<keyword evidence="1" id="KW-0863">Zinc-finger</keyword>
<evidence type="ECO:0000313" key="5">
    <source>
        <dbReference type="Proteomes" id="UP000078561"/>
    </source>
</evidence>
<keyword evidence="1" id="KW-0479">Metal-binding</keyword>
<accession>A0A163J9B2</accession>
<dbReference type="STRING" id="4829.A0A163J9B2"/>
<dbReference type="PROSITE" id="PS51257">
    <property type="entry name" value="PROKAR_LIPOPROTEIN"/>
    <property type="match status" value="1"/>
</dbReference>
<protein>
    <recommendedName>
        <fullName evidence="3">SWIM-type domain-containing protein</fullName>
    </recommendedName>
</protein>
<dbReference type="Proteomes" id="UP000078561">
    <property type="component" value="Unassembled WGS sequence"/>
</dbReference>
<reference evidence="4" key="1">
    <citation type="submission" date="2016-04" db="EMBL/GenBank/DDBJ databases">
        <authorList>
            <person name="Evans L.H."/>
            <person name="Alamgir A."/>
            <person name="Owens N."/>
            <person name="Weber N.D."/>
            <person name="Virtaneva K."/>
            <person name="Barbian K."/>
            <person name="Babar A."/>
            <person name="Rosenke K."/>
        </authorList>
    </citation>
    <scope>NUCLEOTIDE SEQUENCE [LARGE SCALE GENOMIC DNA]</scope>
    <source>
        <strain evidence="4">CBS 101.48</strain>
    </source>
</reference>
<name>A0A163J9B2_ABSGL</name>